<keyword evidence="9" id="KW-0406">Ion transport</keyword>
<evidence type="ECO:0000256" key="12">
    <source>
        <dbReference type="ARBA" id="ARBA00023237"/>
    </source>
</evidence>
<dbReference type="HOGENOM" id="CLU_008287_9_4_3"/>
<feature type="domain" description="AMIN" evidence="17">
    <location>
        <begin position="82"/>
        <end position="174"/>
    </location>
</feature>
<evidence type="ECO:0000256" key="8">
    <source>
        <dbReference type="ARBA" id="ARBA00023004"/>
    </source>
</evidence>
<dbReference type="InterPro" id="IPR036942">
    <property type="entry name" value="Beta-barrel_TonB_sf"/>
</dbReference>
<evidence type="ECO:0000259" key="15">
    <source>
        <dbReference type="Pfam" id="PF00593"/>
    </source>
</evidence>
<evidence type="ECO:0000256" key="4">
    <source>
        <dbReference type="ARBA" id="ARBA00022452"/>
    </source>
</evidence>
<evidence type="ECO:0000256" key="2">
    <source>
        <dbReference type="ARBA" id="ARBA00009810"/>
    </source>
</evidence>
<dbReference type="NCBIfam" id="TIGR01783">
    <property type="entry name" value="TonB-siderophor"/>
    <property type="match status" value="1"/>
</dbReference>
<dbReference type="GO" id="GO:0038023">
    <property type="term" value="F:signaling receptor activity"/>
    <property type="evidence" value="ECO:0007669"/>
    <property type="project" value="InterPro"/>
</dbReference>
<accession>B8HXA6</accession>
<dbReference type="Gene3D" id="2.170.130.10">
    <property type="entry name" value="TonB-dependent receptor, plug domain"/>
    <property type="match status" value="1"/>
</dbReference>
<keyword evidence="5" id="KW-0410">Iron transport</keyword>
<evidence type="ECO:0000259" key="16">
    <source>
        <dbReference type="Pfam" id="PF07715"/>
    </source>
</evidence>
<keyword evidence="12 13" id="KW-0998">Cell outer membrane</keyword>
<evidence type="ECO:0000256" key="14">
    <source>
        <dbReference type="RuleBase" id="RU003357"/>
    </source>
</evidence>
<keyword evidence="18" id="KW-0675">Receptor</keyword>
<dbReference type="Pfam" id="PF07715">
    <property type="entry name" value="Plug"/>
    <property type="match status" value="1"/>
</dbReference>
<feature type="domain" description="TonB-dependent receptor-like beta-barrel" evidence="15">
    <location>
        <begin position="394"/>
        <end position="827"/>
    </location>
</feature>
<keyword evidence="8" id="KW-0408">Iron</keyword>
<evidence type="ECO:0000256" key="7">
    <source>
        <dbReference type="ARBA" id="ARBA00022729"/>
    </source>
</evidence>
<evidence type="ECO:0000313" key="18">
    <source>
        <dbReference type="EMBL" id="ACL44797.1"/>
    </source>
</evidence>
<dbReference type="FunFam" id="2.170.130.10:FF:000001">
    <property type="entry name" value="Catecholate siderophore TonB-dependent receptor"/>
    <property type="match status" value="1"/>
</dbReference>
<dbReference type="InterPro" id="IPR037066">
    <property type="entry name" value="Plug_dom_sf"/>
</dbReference>
<reference evidence="18" key="1">
    <citation type="submission" date="2009-01" db="EMBL/GenBank/DDBJ databases">
        <title>Complete sequence of chromosome Cyanothece sp. PCC 7425.</title>
        <authorList>
            <consortium name="US DOE Joint Genome Institute"/>
            <person name="Lucas S."/>
            <person name="Copeland A."/>
            <person name="Lapidus A."/>
            <person name="Glavina del Rio T."/>
            <person name="Dalin E."/>
            <person name="Tice H."/>
            <person name="Bruce D."/>
            <person name="Goodwin L."/>
            <person name="Pitluck S."/>
            <person name="Sims D."/>
            <person name="Meineke L."/>
            <person name="Brettin T."/>
            <person name="Detter J.C."/>
            <person name="Han C."/>
            <person name="Larimer F."/>
            <person name="Land M."/>
            <person name="Hauser L."/>
            <person name="Kyrpides N."/>
            <person name="Ovchinnikova G."/>
            <person name="Liberton M."/>
            <person name="Stoeckel J."/>
            <person name="Banerjee A."/>
            <person name="Singh A."/>
            <person name="Page L."/>
            <person name="Sato H."/>
            <person name="Zhao L."/>
            <person name="Sherman L."/>
            <person name="Pakrasi H."/>
            <person name="Richardson P."/>
        </authorList>
    </citation>
    <scope>NUCLEOTIDE SEQUENCE</scope>
    <source>
        <strain evidence="18">PCC 7425</strain>
    </source>
</reference>
<feature type="domain" description="TonB-dependent receptor plug" evidence="16">
    <location>
        <begin position="222"/>
        <end position="321"/>
    </location>
</feature>
<keyword evidence="11 13" id="KW-0472">Membrane</keyword>
<dbReference type="Gene3D" id="2.40.170.20">
    <property type="entry name" value="TonB-dependent receptor, beta-barrel domain"/>
    <property type="match status" value="1"/>
</dbReference>
<evidence type="ECO:0000256" key="11">
    <source>
        <dbReference type="ARBA" id="ARBA00023136"/>
    </source>
</evidence>
<evidence type="ECO:0000256" key="13">
    <source>
        <dbReference type="PROSITE-ProRule" id="PRU01360"/>
    </source>
</evidence>
<dbReference type="PANTHER" id="PTHR32552">
    <property type="entry name" value="FERRICHROME IRON RECEPTOR-RELATED"/>
    <property type="match status" value="1"/>
</dbReference>
<dbReference type="FunFam" id="2.40.170.20:FF:000005">
    <property type="entry name" value="TonB-dependent siderophore receptor"/>
    <property type="match status" value="1"/>
</dbReference>
<evidence type="ECO:0000256" key="9">
    <source>
        <dbReference type="ARBA" id="ARBA00023065"/>
    </source>
</evidence>
<dbReference type="Pfam" id="PF11741">
    <property type="entry name" value="AMIN"/>
    <property type="match status" value="1"/>
</dbReference>
<comment type="similarity">
    <text evidence="2 13 14">Belongs to the TonB-dependent receptor family.</text>
</comment>
<evidence type="ECO:0000256" key="1">
    <source>
        <dbReference type="ARBA" id="ARBA00004571"/>
    </source>
</evidence>
<evidence type="ECO:0000256" key="3">
    <source>
        <dbReference type="ARBA" id="ARBA00022448"/>
    </source>
</evidence>
<dbReference type="GO" id="GO:0015344">
    <property type="term" value="F:siderophore uptake transmembrane transporter activity"/>
    <property type="evidence" value="ECO:0007669"/>
    <property type="project" value="TreeGrafter"/>
</dbReference>
<dbReference type="PANTHER" id="PTHR32552:SF68">
    <property type="entry name" value="FERRICHROME OUTER MEMBRANE TRANSPORTER_PHAGE RECEPTOR"/>
    <property type="match status" value="1"/>
</dbReference>
<dbReference type="InterPro" id="IPR010105">
    <property type="entry name" value="TonB_sidphr_rcpt"/>
</dbReference>
<evidence type="ECO:0000259" key="17">
    <source>
        <dbReference type="Pfam" id="PF11741"/>
    </source>
</evidence>
<comment type="subcellular location">
    <subcellularLocation>
        <location evidence="1 13">Cell outer membrane</location>
        <topology evidence="1 13">Multi-pass membrane protein</topology>
    </subcellularLocation>
</comment>
<dbReference type="GO" id="GO:0015891">
    <property type="term" value="P:siderophore transport"/>
    <property type="evidence" value="ECO:0007669"/>
    <property type="project" value="InterPro"/>
</dbReference>
<dbReference type="GO" id="GO:0009279">
    <property type="term" value="C:cell outer membrane"/>
    <property type="evidence" value="ECO:0007669"/>
    <property type="project" value="UniProtKB-SubCell"/>
</dbReference>
<dbReference type="STRING" id="395961.Cyan7425_2439"/>
<gene>
    <name evidence="18" type="ordered locus">Cyan7425_2439</name>
</gene>
<dbReference type="PROSITE" id="PS52016">
    <property type="entry name" value="TONB_DEPENDENT_REC_3"/>
    <property type="match status" value="1"/>
</dbReference>
<dbReference type="Pfam" id="PF00593">
    <property type="entry name" value="TonB_dep_Rec_b-barrel"/>
    <property type="match status" value="1"/>
</dbReference>
<protein>
    <submittedName>
        <fullName evidence="18">TonB-dependent siderophore receptor</fullName>
    </submittedName>
</protein>
<keyword evidence="4 13" id="KW-1134">Transmembrane beta strand</keyword>
<dbReference type="AlphaFoldDB" id="B8HXA6"/>
<keyword evidence="6 13" id="KW-0812">Transmembrane</keyword>
<dbReference type="eggNOG" id="COG4774">
    <property type="taxonomic scope" value="Bacteria"/>
</dbReference>
<keyword evidence="7" id="KW-0732">Signal</keyword>
<dbReference type="KEGG" id="cyn:Cyan7425_2439"/>
<evidence type="ECO:0000256" key="6">
    <source>
        <dbReference type="ARBA" id="ARBA00022692"/>
    </source>
</evidence>
<dbReference type="EMBL" id="CP001344">
    <property type="protein sequence ID" value="ACL44797.1"/>
    <property type="molecule type" value="Genomic_DNA"/>
</dbReference>
<dbReference type="InterPro" id="IPR039426">
    <property type="entry name" value="TonB-dep_rcpt-like"/>
</dbReference>
<keyword evidence="3 13" id="KW-0813">Transport</keyword>
<keyword evidence="10 14" id="KW-0798">TonB box</keyword>
<proteinExistence type="inferred from homology"/>
<dbReference type="InterPro" id="IPR012910">
    <property type="entry name" value="Plug_dom"/>
</dbReference>
<organism evidence="18">
    <name type="scientific">Cyanothece sp. (strain PCC 7425 / ATCC 29141)</name>
    <dbReference type="NCBI Taxonomy" id="395961"/>
    <lineage>
        <taxon>Bacteria</taxon>
        <taxon>Bacillati</taxon>
        <taxon>Cyanobacteriota</taxon>
        <taxon>Cyanophyceae</taxon>
        <taxon>Gomontiellales</taxon>
        <taxon>Cyanothecaceae</taxon>
        <taxon>Cyanothece</taxon>
    </lineage>
</organism>
<evidence type="ECO:0000256" key="10">
    <source>
        <dbReference type="ARBA" id="ARBA00023077"/>
    </source>
</evidence>
<dbReference type="CDD" id="cd01347">
    <property type="entry name" value="ligand_gated_channel"/>
    <property type="match status" value="1"/>
</dbReference>
<name>B8HXA6_CYAP4</name>
<dbReference type="SUPFAM" id="SSF56935">
    <property type="entry name" value="Porins"/>
    <property type="match status" value="1"/>
</dbReference>
<evidence type="ECO:0000256" key="5">
    <source>
        <dbReference type="ARBA" id="ARBA00022496"/>
    </source>
</evidence>
<dbReference type="InterPro" id="IPR000531">
    <property type="entry name" value="Beta-barrel_TonB"/>
</dbReference>
<dbReference type="InterPro" id="IPR021731">
    <property type="entry name" value="AMIN_dom"/>
</dbReference>
<sequence>MCKVQSYGWMVIFSGSLVGGWAGPGWAEAPRLSSAQAPMKQGEAQAQMHPPILPINQRDRPALTVKEWRAQIETSTVQVTGVSLKPSETGLEIILRTAEGKPLQVDTSRFRAEGTSLVADLPNAVLTLLDGQEFTASNPTADISSVRITQLNINTIRVGVTGNNGLPQSAVTLRIGELVYSLTPAAGQQTGESEVEIVVTAAREDGYNPTNSSTATGTDTPIRDIPFSIQVVPEQVIEDRQATELGEALETVGGVSPSGGRGTSVFGPGFLIRGFDVSDSIFRDRIPYFSLSPLSTTDIERVEVLKGPASILFGQGEPGGIINLVSKVPLDNPFYSASFSAGNYNDYQGNLDFSGPLNSSKTLRYRLNFSYQDYGSFRDFVDGEQLLVSPVLAWDITPNTSLNFYGQFTRNRETLDEGIVAIGDRPAKIPRDRFLGESFAEFEQNQFNLGYRFNHRFSDDLTIRHVLQYTQYQPRRYGPLFDSLNEETGELSRFEYFAGGTYKRLFTNAEVVGKFKTGFVKHQVLFGTEYRNYSENPRFQFSQAYPSINIFDPIYTGKPFKIRPEFFRDDTINTYALYLQDQIDLLPNLKLLAGFRYEYVDQFRTTRDLGSPRNEFELRDSAITPRFGIVYQPIEPISLYASYTTSFNPAFGASRNADGSVFEPETGRQYEVGVKADLTERLSLTVAAFDIRKQNVETPDPENPIFSLQTGEVTSRGFEFNLGGEILPGWNLIAAYTYLDAFVSEDNTNIVGNRLANVPENQFSLWSTYQIQRGKLKGLGFGLGFFYVDNREGDLENTFILPSYFRTDAALYYRRNNWRAQLNIENLFDIQYFSSATFGSRLGINPGAPFSIKGTISVDF</sequence>